<reference evidence="11" key="1">
    <citation type="submission" date="2016-10" db="EMBL/GenBank/DDBJ databases">
        <authorList>
            <person name="Varghese N."/>
            <person name="Submissions S."/>
        </authorList>
    </citation>
    <scope>NUCLEOTIDE SEQUENCE [LARGE SCALE GENOMIC DNA]</scope>
    <source>
        <strain evidence="11">DUS833</strain>
    </source>
</reference>
<keyword evidence="7" id="KW-0378">Hydrolase</keyword>
<evidence type="ECO:0000256" key="5">
    <source>
        <dbReference type="ARBA" id="ARBA00015719"/>
    </source>
</evidence>
<dbReference type="EC" id="3.4.15.6" evidence="4"/>
<evidence type="ECO:0000256" key="4">
    <source>
        <dbReference type="ARBA" id="ARBA00013115"/>
    </source>
</evidence>
<protein>
    <recommendedName>
        <fullName evidence="5">Cyanophycinase</fullName>
        <ecNumber evidence="4">3.4.15.6</ecNumber>
    </recommendedName>
</protein>
<proteinExistence type="inferred from homology"/>
<accession>A0A1H1KE80</accession>
<dbReference type="NCBIfam" id="TIGR02069">
    <property type="entry name" value="cyanophycinase"/>
    <property type="match status" value="1"/>
</dbReference>
<sequence length="291" mass="30488">MRSGRSPKGAARGFIIPIGGAENRVQNPVILRRFVKLCGGSRAHIAVIPTASSLDDTGDLYESVFRDLGADRVSILPFKTRRDCESDRYLKVLDRADGVFMTGGDQVRLAEMLSDTPAAEKLHSRNAHGMHVAGTSAGASAMSAAMIAGGKSGATPRAGMVDLAPGLGLISRFVIDQHFGQRDRLGRLLTAVASIRFGVGIGLDEDTAAFIGPDEMLEVVGSGGVTIIDGSNLRNSAADSVRHDDPVGLTGIRLHILVDGNMYHLGTHCLVGGTLSARSYVPSGSNATALI</sequence>
<feature type="active site" description="Charge relay system" evidence="9">
    <location>
        <position position="178"/>
    </location>
</feature>
<gene>
    <name evidence="10" type="ORF">SAMN05445850_7151</name>
</gene>
<evidence type="ECO:0000256" key="9">
    <source>
        <dbReference type="PIRSR" id="PIRSR032067-1"/>
    </source>
</evidence>
<evidence type="ECO:0000256" key="7">
    <source>
        <dbReference type="ARBA" id="ARBA00022801"/>
    </source>
</evidence>
<evidence type="ECO:0000256" key="8">
    <source>
        <dbReference type="ARBA" id="ARBA00022825"/>
    </source>
</evidence>
<dbReference type="InterPro" id="IPR005320">
    <property type="entry name" value="Peptidase_S51"/>
</dbReference>
<dbReference type="EMBL" id="FNKX01000003">
    <property type="protein sequence ID" value="SDR60139.1"/>
    <property type="molecule type" value="Genomic_DNA"/>
</dbReference>
<keyword evidence="6" id="KW-0645">Protease</keyword>
<feature type="active site" description="Charge relay system" evidence="9">
    <location>
        <position position="205"/>
    </location>
</feature>
<dbReference type="Gene3D" id="3.40.50.880">
    <property type="match status" value="1"/>
</dbReference>
<comment type="catalytic activity">
    <reaction evidence="1">
        <text>[L-4-(L-arginin-2-N-yl)aspartate](n) + H2O = [L-4-(L-arginin-2-N-yl)aspartate](n-1) + L-4-(L-arginin-2-N-yl)aspartate</text>
        <dbReference type="Rhea" id="RHEA:12845"/>
        <dbReference type="Rhea" id="RHEA-COMP:13728"/>
        <dbReference type="Rhea" id="RHEA-COMP:13734"/>
        <dbReference type="ChEBI" id="CHEBI:15377"/>
        <dbReference type="ChEBI" id="CHEBI:137986"/>
        <dbReference type="ChEBI" id="CHEBI:137991"/>
        <dbReference type="EC" id="3.4.15.6"/>
    </reaction>
</comment>
<dbReference type="GO" id="GO:0006508">
    <property type="term" value="P:proteolysis"/>
    <property type="evidence" value="ECO:0007669"/>
    <property type="project" value="UniProtKB-KW"/>
</dbReference>
<comment type="function">
    <text evidence="2">Exopeptidase that catalyzes the hydrolytic cleavage of multi-L-arginyl-poly-L-aspartic acid (cyanophycin; a water-insoluble reserve polymer) into aspartate-arginine dipeptides.</text>
</comment>
<evidence type="ECO:0000256" key="1">
    <source>
        <dbReference type="ARBA" id="ARBA00001092"/>
    </source>
</evidence>
<dbReference type="GO" id="GO:0008236">
    <property type="term" value="F:serine-type peptidase activity"/>
    <property type="evidence" value="ECO:0007669"/>
    <property type="project" value="UniProtKB-KW"/>
</dbReference>
<dbReference type="GO" id="GO:0008241">
    <property type="term" value="F:peptidyl-dipeptidase activity"/>
    <property type="evidence" value="ECO:0007669"/>
    <property type="project" value="UniProtKB-EC"/>
</dbReference>
<name>A0A1H1KE80_9BURK</name>
<dbReference type="AlphaFoldDB" id="A0A1H1KE80"/>
<comment type="similarity">
    <text evidence="3">Belongs to the peptidase S51 family.</text>
</comment>
<dbReference type="PANTHER" id="PTHR36175:SF1">
    <property type="entry name" value="CYANOPHYCINASE"/>
    <property type="match status" value="1"/>
</dbReference>
<dbReference type="CDD" id="cd03145">
    <property type="entry name" value="GAT1_cyanophycinase"/>
    <property type="match status" value="1"/>
</dbReference>
<dbReference type="InterPro" id="IPR029062">
    <property type="entry name" value="Class_I_gatase-like"/>
</dbReference>
<dbReference type="Pfam" id="PF03575">
    <property type="entry name" value="Peptidase_S51"/>
    <property type="match status" value="1"/>
</dbReference>
<dbReference type="RefSeq" id="WP_090811460.1">
    <property type="nucleotide sequence ID" value="NZ_FNKX01000003.1"/>
</dbReference>
<evidence type="ECO:0000256" key="6">
    <source>
        <dbReference type="ARBA" id="ARBA00022670"/>
    </source>
</evidence>
<dbReference type="PIRSF" id="PIRSF032067">
    <property type="entry name" value="Cyanophycinase"/>
    <property type="match status" value="1"/>
</dbReference>
<dbReference type="InterPro" id="IPR011811">
    <property type="entry name" value="Peptidase_S51_cyanophycinase"/>
</dbReference>
<evidence type="ECO:0000256" key="2">
    <source>
        <dbReference type="ARBA" id="ARBA00002039"/>
    </source>
</evidence>
<evidence type="ECO:0000313" key="10">
    <source>
        <dbReference type="EMBL" id="SDR60139.1"/>
    </source>
</evidence>
<feature type="active site" description="Charge relay system" evidence="9">
    <location>
        <position position="136"/>
    </location>
</feature>
<keyword evidence="8" id="KW-0720">Serine protease</keyword>
<dbReference type="STRING" id="157910.SAMN05445850_7151"/>
<dbReference type="Proteomes" id="UP000199365">
    <property type="component" value="Unassembled WGS sequence"/>
</dbReference>
<keyword evidence="11" id="KW-1185">Reference proteome</keyword>
<dbReference type="SUPFAM" id="SSF52317">
    <property type="entry name" value="Class I glutamine amidotransferase-like"/>
    <property type="match status" value="1"/>
</dbReference>
<dbReference type="PANTHER" id="PTHR36175">
    <property type="entry name" value="CYANOPHYCINASE"/>
    <property type="match status" value="1"/>
</dbReference>
<organism evidence="10 11">
    <name type="scientific">Paraburkholderia tuberum</name>
    <dbReference type="NCBI Taxonomy" id="157910"/>
    <lineage>
        <taxon>Bacteria</taxon>
        <taxon>Pseudomonadati</taxon>
        <taxon>Pseudomonadota</taxon>
        <taxon>Betaproteobacteria</taxon>
        <taxon>Burkholderiales</taxon>
        <taxon>Burkholderiaceae</taxon>
        <taxon>Paraburkholderia</taxon>
    </lineage>
</organism>
<evidence type="ECO:0000256" key="3">
    <source>
        <dbReference type="ARBA" id="ARBA00006534"/>
    </source>
</evidence>
<evidence type="ECO:0000313" key="11">
    <source>
        <dbReference type="Proteomes" id="UP000199365"/>
    </source>
</evidence>